<dbReference type="InterPro" id="IPR029063">
    <property type="entry name" value="SAM-dependent_MTases_sf"/>
</dbReference>
<evidence type="ECO:0000256" key="2">
    <source>
        <dbReference type="ARBA" id="ARBA00022603"/>
    </source>
</evidence>
<organism>
    <name type="scientific">Culex quinquefasciatus</name>
    <name type="common">Southern house mosquito</name>
    <name type="synonym">Culex pungens</name>
    <dbReference type="NCBI Taxonomy" id="7176"/>
    <lineage>
        <taxon>Eukaryota</taxon>
        <taxon>Metazoa</taxon>
        <taxon>Ecdysozoa</taxon>
        <taxon>Arthropoda</taxon>
        <taxon>Hexapoda</taxon>
        <taxon>Insecta</taxon>
        <taxon>Pterygota</taxon>
        <taxon>Neoptera</taxon>
        <taxon>Endopterygota</taxon>
        <taxon>Diptera</taxon>
        <taxon>Nematocera</taxon>
        <taxon>Culicoidea</taxon>
        <taxon>Culicidae</taxon>
        <taxon>Culicinae</taxon>
        <taxon>Culicini</taxon>
        <taxon>Culex</taxon>
        <taxon>Culex</taxon>
    </lineage>
</organism>
<dbReference type="PROSITE" id="PS51562">
    <property type="entry name" value="RNA_CAP0_MT"/>
    <property type="match status" value="1"/>
</dbReference>
<dbReference type="HOGENOM" id="CLU_2887953_0_0_1"/>
<evidence type="ECO:0000256" key="1">
    <source>
        <dbReference type="ARBA" id="ARBA00011926"/>
    </source>
</evidence>
<dbReference type="VEuPathDB" id="VectorBase:CPIJ016395"/>
<evidence type="ECO:0000256" key="5">
    <source>
        <dbReference type="ARBA" id="ARBA00022884"/>
    </source>
</evidence>
<evidence type="ECO:0000313" key="10">
    <source>
        <dbReference type="EnsemblMetazoa" id="CPIJ016395-PA"/>
    </source>
</evidence>
<dbReference type="GO" id="GO:0003723">
    <property type="term" value="F:RNA binding"/>
    <property type="evidence" value="ECO:0007669"/>
    <property type="project" value="UniProtKB-KW"/>
</dbReference>
<dbReference type="EMBL" id="DS232615">
    <property type="protein sequence ID" value="EDS44118.1"/>
    <property type="molecule type" value="Genomic_DNA"/>
</dbReference>
<dbReference type="OrthoDB" id="10248867at2759"/>
<dbReference type="VEuPathDB" id="VectorBase:CQUJHB015745"/>
<gene>
    <name evidence="10" type="primary">6050249</name>
    <name evidence="9" type="ORF">CpipJ_CPIJ016395</name>
</gene>
<reference evidence="9" key="1">
    <citation type="submission" date="2007-03" db="EMBL/GenBank/DDBJ databases">
        <title>Annotation of Culex pipiens quinquefasciatus.</title>
        <authorList>
            <consortium name="The Broad Institute Genome Sequencing Platform"/>
            <person name="Atkinson P.W."/>
            <person name="Hemingway J."/>
            <person name="Christensen B.M."/>
            <person name="Higgs S."/>
            <person name="Kodira C."/>
            <person name="Hannick L."/>
            <person name="Megy K."/>
            <person name="O'Leary S."/>
            <person name="Pearson M."/>
            <person name="Haas B.J."/>
            <person name="Mauceli E."/>
            <person name="Wortman J.R."/>
            <person name="Lee N.H."/>
            <person name="Guigo R."/>
            <person name="Stanke M."/>
            <person name="Alvarado L."/>
            <person name="Amedeo P."/>
            <person name="Antoine C.H."/>
            <person name="Arensburger P."/>
            <person name="Bidwell S.L."/>
            <person name="Crawford M."/>
            <person name="Camaro F."/>
            <person name="Devon K."/>
            <person name="Engels R."/>
            <person name="Hammond M."/>
            <person name="Howarth C."/>
            <person name="Koehrsen M."/>
            <person name="Lawson D."/>
            <person name="Montgomery P."/>
            <person name="Nene V."/>
            <person name="Nusbaum C."/>
            <person name="Puiu D."/>
            <person name="Romero-Severson J."/>
            <person name="Severson D.W."/>
            <person name="Shumway M."/>
            <person name="Sisk P."/>
            <person name="Stolte C."/>
            <person name="Zeng Q."/>
            <person name="Eisenstadt E."/>
            <person name="Fraser-Liggett C."/>
            <person name="Strausberg R."/>
            <person name="Galagan J."/>
            <person name="Birren B."/>
            <person name="Collins F.H."/>
        </authorList>
    </citation>
    <scope>NUCLEOTIDE SEQUENCE [LARGE SCALE GENOMIC DNA]</scope>
    <source>
        <strain evidence="9">JHB</strain>
    </source>
</reference>
<sequence length="63" mass="7068">MSAQGIIPDANEIMKRQRAAGSDTFGHDVYKITFLCDTKQPPLFGAKYNFQLDGVVDYPKFLV</sequence>
<dbReference type="eggNOG" id="KOG1975">
    <property type="taxonomic scope" value="Eukaryota"/>
</dbReference>
<evidence type="ECO:0000256" key="4">
    <source>
        <dbReference type="ARBA" id="ARBA00022691"/>
    </source>
</evidence>
<keyword evidence="5" id="KW-0694">RNA-binding</keyword>
<proteinExistence type="predicted"/>
<dbReference type="EnsemblMetazoa" id="CPIJ016395-RA">
    <property type="protein sequence ID" value="CPIJ016395-PA"/>
    <property type="gene ID" value="CPIJ016395"/>
</dbReference>
<protein>
    <recommendedName>
        <fullName evidence="1">mRNA (guanine-N(7))-methyltransferase</fullName>
        <ecNumber evidence="1">2.1.1.56</ecNumber>
    </recommendedName>
</protein>
<evidence type="ECO:0000313" key="9">
    <source>
        <dbReference type="EMBL" id="EDS44118.1"/>
    </source>
</evidence>
<dbReference type="InParanoid" id="B0XB65"/>
<evidence type="ECO:0000256" key="7">
    <source>
        <dbReference type="ARBA" id="ARBA00044712"/>
    </source>
</evidence>
<dbReference type="Gene3D" id="3.40.50.150">
    <property type="entry name" value="Vaccinia Virus protein VP39"/>
    <property type="match status" value="1"/>
</dbReference>
<keyword evidence="6" id="KW-0507">mRNA processing</keyword>
<keyword evidence="4" id="KW-0949">S-adenosyl-L-methionine</keyword>
<dbReference type="PANTHER" id="PTHR12189">
    <property type="entry name" value="MRNA GUANINE-7- METHYLTRANSFERASE"/>
    <property type="match status" value="1"/>
</dbReference>
<dbReference type="Pfam" id="PF03291">
    <property type="entry name" value="mRNA_G-N7_MeTrfase"/>
    <property type="match status" value="1"/>
</dbReference>
<dbReference type="InterPro" id="IPR039753">
    <property type="entry name" value="RG7MT1"/>
</dbReference>
<feature type="domain" description="MRNA cap 0 methyltransferase" evidence="8">
    <location>
        <begin position="1"/>
        <end position="63"/>
    </location>
</feature>
<keyword evidence="11" id="KW-1185">Reference proteome</keyword>
<evidence type="ECO:0000256" key="3">
    <source>
        <dbReference type="ARBA" id="ARBA00022679"/>
    </source>
</evidence>
<name>B0XB65_CULQU</name>
<evidence type="ECO:0000256" key="6">
    <source>
        <dbReference type="ARBA" id="ARBA00023042"/>
    </source>
</evidence>
<keyword evidence="6" id="KW-0506">mRNA capping</keyword>
<dbReference type="STRING" id="7176.B0XB65"/>
<reference evidence="10" key="2">
    <citation type="submission" date="2021-02" db="UniProtKB">
        <authorList>
            <consortium name="EnsemblMetazoa"/>
        </authorList>
    </citation>
    <scope>IDENTIFICATION</scope>
    <source>
        <strain evidence="10">JHB</strain>
    </source>
</reference>
<keyword evidence="2 9" id="KW-0489">Methyltransferase</keyword>
<dbReference type="Proteomes" id="UP000002320">
    <property type="component" value="Unassembled WGS sequence"/>
</dbReference>
<comment type="catalytic activity">
    <reaction evidence="7">
        <text>a 5'-end (5'-triphosphoguanosine)-ribonucleoside in mRNA + S-adenosyl-L-methionine = a 5'-end (N(7)-methyl 5'-triphosphoguanosine)-ribonucleoside in mRNA + S-adenosyl-L-homocysteine</text>
        <dbReference type="Rhea" id="RHEA:67008"/>
        <dbReference type="Rhea" id="RHEA-COMP:17166"/>
        <dbReference type="Rhea" id="RHEA-COMP:17167"/>
        <dbReference type="ChEBI" id="CHEBI:57856"/>
        <dbReference type="ChEBI" id="CHEBI:59789"/>
        <dbReference type="ChEBI" id="CHEBI:156461"/>
        <dbReference type="ChEBI" id="CHEBI:167617"/>
        <dbReference type="EC" id="2.1.1.56"/>
    </reaction>
</comment>
<keyword evidence="3 9" id="KW-0808">Transferase</keyword>
<dbReference type="PANTHER" id="PTHR12189:SF2">
    <property type="entry name" value="MRNA CAP GUANINE-N7 METHYLTRANSFERASE"/>
    <property type="match status" value="1"/>
</dbReference>
<dbReference type="AlphaFoldDB" id="B0XB65"/>
<dbReference type="InterPro" id="IPR004971">
    <property type="entry name" value="mRNA_G-N7_MeTrfase_dom"/>
</dbReference>
<dbReference type="GO" id="GO:0004482">
    <property type="term" value="F:mRNA 5'-cap (guanine-N7-)-methyltransferase activity"/>
    <property type="evidence" value="ECO:0007669"/>
    <property type="project" value="UniProtKB-EC"/>
</dbReference>
<accession>B0XB65</accession>
<dbReference type="EC" id="2.1.1.56" evidence="1"/>
<dbReference type="KEGG" id="cqu:CpipJ_CPIJ016395"/>
<dbReference type="GO" id="GO:0005634">
    <property type="term" value="C:nucleus"/>
    <property type="evidence" value="ECO:0007669"/>
    <property type="project" value="TreeGrafter"/>
</dbReference>
<evidence type="ECO:0000259" key="8">
    <source>
        <dbReference type="PROSITE" id="PS51562"/>
    </source>
</evidence>
<evidence type="ECO:0000313" key="11">
    <source>
        <dbReference type="Proteomes" id="UP000002320"/>
    </source>
</evidence>